<protein>
    <recommendedName>
        <fullName evidence="4">DUF104 domain-containing protein</fullName>
    </recommendedName>
</protein>
<proteinExistence type="predicted"/>
<gene>
    <name evidence="2" type="ORF">Thiowin_00068</name>
</gene>
<accession>A0ABZ0S1G0</accession>
<evidence type="ECO:0000313" key="2">
    <source>
        <dbReference type="EMBL" id="WPL15188.1"/>
    </source>
</evidence>
<organism evidence="2 3">
    <name type="scientific">Thiorhodovibrio winogradskyi</name>
    <dbReference type="NCBI Taxonomy" id="77007"/>
    <lineage>
        <taxon>Bacteria</taxon>
        <taxon>Pseudomonadati</taxon>
        <taxon>Pseudomonadota</taxon>
        <taxon>Gammaproteobacteria</taxon>
        <taxon>Chromatiales</taxon>
        <taxon>Chromatiaceae</taxon>
        <taxon>Thiorhodovibrio</taxon>
    </lineage>
</organism>
<evidence type="ECO:0008006" key="4">
    <source>
        <dbReference type="Google" id="ProtNLM"/>
    </source>
</evidence>
<feature type="region of interest" description="Disordered" evidence="1">
    <location>
        <begin position="71"/>
        <end position="98"/>
    </location>
</feature>
<reference evidence="2 3" key="1">
    <citation type="journal article" date="2023" name="Microorganisms">
        <title>Thiorhodovibrio frisius and Trv. litoralis spp. nov., Two Novel Members from a Clade of Fastidious Purple Sulfur Bacteria That Exhibit Unique Red-Shifted Light-Harvesting Capabilities.</title>
        <authorList>
            <person name="Methner A."/>
            <person name="Kuzyk S.B."/>
            <person name="Petersen J."/>
            <person name="Bauer S."/>
            <person name="Brinkmann H."/>
            <person name="Sichau K."/>
            <person name="Wanner G."/>
            <person name="Wolf J."/>
            <person name="Neumann-Schaal M."/>
            <person name="Henke P."/>
            <person name="Tank M."/>
            <person name="Sproer C."/>
            <person name="Bunk B."/>
            <person name="Overmann J."/>
        </authorList>
    </citation>
    <scope>NUCLEOTIDE SEQUENCE [LARGE SCALE GENOMIC DNA]</scope>
    <source>
        <strain evidence="2 3">DSM 6702</strain>
    </source>
</reference>
<keyword evidence="3" id="KW-1185">Reference proteome</keyword>
<sequence length="98" mass="11091">MLTTVEGIYHHGTINLQEPLANLNHARVLVTVLPDGPGESAPIKMPIKSLRDMTVAERASYLHEMRARWRNRQSSSEEFAARKREEIALENGPLEQKS</sequence>
<name>A0ABZ0S1G0_9GAMM</name>
<evidence type="ECO:0000256" key="1">
    <source>
        <dbReference type="SAM" id="MobiDB-lite"/>
    </source>
</evidence>
<dbReference type="EMBL" id="CP121472">
    <property type="protein sequence ID" value="WPL15188.1"/>
    <property type="molecule type" value="Genomic_DNA"/>
</dbReference>
<evidence type="ECO:0000313" key="3">
    <source>
        <dbReference type="Proteomes" id="UP001432180"/>
    </source>
</evidence>
<dbReference type="RefSeq" id="WP_328985773.1">
    <property type="nucleotide sequence ID" value="NZ_CP121472.1"/>
</dbReference>
<dbReference type="Proteomes" id="UP001432180">
    <property type="component" value="Chromosome"/>
</dbReference>